<name>A0A7H9HMT7_9SACH</name>
<evidence type="ECO:0000256" key="1">
    <source>
        <dbReference type="SAM" id="Coils"/>
    </source>
</evidence>
<protein>
    <submittedName>
        <fullName evidence="3">Uncharacterized protein</fullName>
    </submittedName>
</protein>
<dbReference type="AlphaFoldDB" id="A0A7H9HMT7"/>
<evidence type="ECO:0000313" key="4">
    <source>
        <dbReference type="Proteomes" id="UP000510647"/>
    </source>
</evidence>
<accession>A0A7H9HMT7</accession>
<keyword evidence="4" id="KW-1185">Reference proteome</keyword>
<dbReference type="InterPro" id="IPR013743">
    <property type="entry name" value="NBP1/CSA1"/>
</dbReference>
<evidence type="ECO:0000313" key="3">
    <source>
        <dbReference type="EMBL" id="QLQ78630.1"/>
    </source>
</evidence>
<evidence type="ECO:0000256" key="2">
    <source>
        <dbReference type="SAM" id="MobiDB-lite"/>
    </source>
</evidence>
<keyword evidence="1" id="KW-0175">Coiled coil</keyword>
<organism evidence="3 4">
    <name type="scientific">Torulaspora globosa</name>
    <dbReference type="NCBI Taxonomy" id="48254"/>
    <lineage>
        <taxon>Eukaryota</taxon>
        <taxon>Fungi</taxon>
        <taxon>Dikarya</taxon>
        <taxon>Ascomycota</taxon>
        <taxon>Saccharomycotina</taxon>
        <taxon>Saccharomycetes</taxon>
        <taxon>Saccharomycetales</taxon>
        <taxon>Saccharomycetaceae</taxon>
        <taxon>Torulaspora</taxon>
    </lineage>
</organism>
<feature type="coiled-coil region" evidence="1">
    <location>
        <begin position="188"/>
        <end position="236"/>
    </location>
</feature>
<gene>
    <name evidence="3" type="ORF">HG537_0A08780</name>
</gene>
<feature type="region of interest" description="Disordered" evidence="2">
    <location>
        <begin position="256"/>
        <end position="288"/>
    </location>
</feature>
<reference evidence="3 4" key="1">
    <citation type="submission" date="2020-06" db="EMBL/GenBank/DDBJ databases">
        <title>The yeast mating-type switching endonuclease HO is a domesticated member of an unorthodox homing genetic element family.</title>
        <authorList>
            <person name="Coughlan A.Y."/>
            <person name="Lombardi L."/>
            <person name="Braun-Galleani S."/>
            <person name="Martos A.R."/>
            <person name="Galeote V."/>
            <person name="Bigey F."/>
            <person name="Dequin S."/>
            <person name="Byrne K.P."/>
            <person name="Wolfe K.H."/>
        </authorList>
    </citation>
    <scope>NUCLEOTIDE SEQUENCE [LARGE SCALE GENOMIC DNA]</scope>
    <source>
        <strain evidence="3 4">CBS2947</strain>
    </source>
</reference>
<proteinExistence type="predicted"/>
<dbReference type="OrthoDB" id="4053251at2759"/>
<feature type="region of interest" description="Disordered" evidence="2">
    <location>
        <begin position="19"/>
        <end position="44"/>
    </location>
</feature>
<dbReference type="Proteomes" id="UP000510647">
    <property type="component" value="Chromosome 1"/>
</dbReference>
<sequence length="325" mass="37631">MLDSVKKYMGEVLSSDGRKREFGDLEEVRNRRQRQGPMGSRNRVKLRGRGKIGTNANLAGNGSRRMPRKERMIRYNERAGAISRMREPAGGLKAVWRSLKAFFSREDQDLGLMQRACTNLDAMVSPSKRLSGAEERRQLKERIARSEAFKRKVLQVKYDNEMLKEIRVGRSRQRTDETVAHTLTDDQVTLLQKKITHLEKELKNSREDLRITQKRLKFANEKNALLESLLDDANIDREYVKSRRDIKNIQRDNLIPETELPPSPRRAVNPLYTSSPMRNGSKDESAATTDFYNKYPKIPETEVLAKNQKNDSLSPIRIDYSKYSM</sequence>
<dbReference type="Pfam" id="PF08537">
    <property type="entry name" value="NBP1"/>
    <property type="match status" value="1"/>
</dbReference>
<feature type="compositionally biased region" description="Basic and acidic residues" evidence="2">
    <location>
        <begin position="19"/>
        <end position="30"/>
    </location>
</feature>
<dbReference type="EMBL" id="CP059267">
    <property type="protein sequence ID" value="QLQ78630.1"/>
    <property type="molecule type" value="Genomic_DNA"/>
</dbReference>